<evidence type="ECO:0000256" key="6">
    <source>
        <dbReference type="ARBA" id="ARBA00023136"/>
    </source>
</evidence>
<feature type="compositionally biased region" description="Low complexity" evidence="8">
    <location>
        <begin position="81"/>
        <end position="94"/>
    </location>
</feature>
<feature type="region of interest" description="Disordered" evidence="8">
    <location>
        <begin position="67"/>
        <end position="97"/>
    </location>
</feature>
<evidence type="ECO:0000256" key="2">
    <source>
        <dbReference type="ARBA" id="ARBA00006574"/>
    </source>
</evidence>
<keyword evidence="7" id="KW-0568">Pathogenesis-related protein</keyword>
<sequence>MAGGGGGAQSRSLEQTPTWAVAGVCLVLVVISVVIEHVIELIGKMGSNMKSTIFNERVATALRKWHHTARKHLKESRKSGSATPTSTSHPATPANGISPVHLLQNYRISDADSHHHRHERWEIEDSTTTTDEGGSSSYHHQREKQRGMEVFEGGGVDIVVMREPARDEEAQRGIEVGSSVSDFSFDKRIRQ</sequence>
<dbReference type="EMBL" id="JAUJYO010000006">
    <property type="protein sequence ID" value="KAK1314461.1"/>
    <property type="molecule type" value="Genomic_DNA"/>
</dbReference>
<comment type="similarity">
    <text evidence="2">Belongs to the MLO family.</text>
</comment>
<organism evidence="10 11">
    <name type="scientific">Acorus calamus</name>
    <name type="common">Sweet flag</name>
    <dbReference type="NCBI Taxonomy" id="4465"/>
    <lineage>
        <taxon>Eukaryota</taxon>
        <taxon>Viridiplantae</taxon>
        <taxon>Streptophyta</taxon>
        <taxon>Embryophyta</taxon>
        <taxon>Tracheophyta</taxon>
        <taxon>Spermatophyta</taxon>
        <taxon>Magnoliopsida</taxon>
        <taxon>Liliopsida</taxon>
        <taxon>Acoraceae</taxon>
        <taxon>Acorus</taxon>
    </lineage>
</organism>
<dbReference type="GO" id="GO:0016020">
    <property type="term" value="C:membrane"/>
    <property type="evidence" value="ECO:0007669"/>
    <property type="project" value="UniProtKB-SubCell"/>
</dbReference>
<evidence type="ECO:0000256" key="9">
    <source>
        <dbReference type="SAM" id="Phobius"/>
    </source>
</evidence>
<reference evidence="10" key="2">
    <citation type="submission" date="2023-06" db="EMBL/GenBank/DDBJ databases">
        <authorList>
            <person name="Ma L."/>
            <person name="Liu K.-W."/>
            <person name="Li Z."/>
            <person name="Hsiao Y.-Y."/>
            <person name="Qi Y."/>
            <person name="Fu T."/>
            <person name="Tang G."/>
            <person name="Zhang D."/>
            <person name="Sun W.-H."/>
            <person name="Liu D.-K."/>
            <person name="Li Y."/>
            <person name="Chen G.-Z."/>
            <person name="Liu X.-D."/>
            <person name="Liao X.-Y."/>
            <person name="Jiang Y.-T."/>
            <person name="Yu X."/>
            <person name="Hao Y."/>
            <person name="Huang J."/>
            <person name="Zhao X.-W."/>
            <person name="Ke S."/>
            <person name="Chen Y.-Y."/>
            <person name="Wu W.-L."/>
            <person name="Hsu J.-L."/>
            <person name="Lin Y.-F."/>
            <person name="Huang M.-D."/>
            <person name="Li C.-Y."/>
            <person name="Huang L."/>
            <person name="Wang Z.-W."/>
            <person name="Zhao X."/>
            <person name="Zhong W.-Y."/>
            <person name="Peng D.-H."/>
            <person name="Ahmad S."/>
            <person name="Lan S."/>
            <person name="Zhang J.-S."/>
            <person name="Tsai W.-C."/>
            <person name="Van De Peer Y."/>
            <person name="Liu Z.-J."/>
        </authorList>
    </citation>
    <scope>NUCLEOTIDE SEQUENCE</scope>
    <source>
        <strain evidence="10">CP</strain>
        <tissue evidence="10">Leaves</tissue>
    </source>
</reference>
<keyword evidence="6 9" id="KW-0472">Membrane</keyword>
<evidence type="ECO:0000256" key="7">
    <source>
        <dbReference type="ARBA" id="ARBA00023265"/>
    </source>
</evidence>
<protein>
    <submittedName>
        <fullName evidence="10">MLO-like protein 2</fullName>
    </submittedName>
</protein>
<keyword evidence="11" id="KW-1185">Reference proteome</keyword>
<reference evidence="10" key="1">
    <citation type="journal article" date="2023" name="Nat. Commun.">
        <title>Diploid and tetraploid genomes of Acorus and the evolution of monocots.</title>
        <authorList>
            <person name="Ma L."/>
            <person name="Liu K.W."/>
            <person name="Li Z."/>
            <person name="Hsiao Y.Y."/>
            <person name="Qi Y."/>
            <person name="Fu T."/>
            <person name="Tang G.D."/>
            <person name="Zhang D."/>
            <person name="Sun W.H."/>
            <person name="Liu D.K."/>
            <person name="Li Y."/>
            <person name="Chen G.Z."/>
            <person name="Liu X.D."/>
            <person name="Liao X.Y."/>
            <person name="Jiang Y.T."/>
            <person name="Yu X."/>
            <person name="Hao Y."/>
            <person name="Huang J."/>
            <person name="Zhao X.W."/>
            <person name="Ke S."/>
            <person name="Chen Y.Y."/>
            <person name="Wu W.L."/>
            <person name="Hsu J.L."/>
            <person name="Lin Y.F."/>
            <person name="Huang M.D."/>
            <person name="Li C.Y."/>
            <person name="Huang L."/>
            <person name="Wang Z.W."/>
            <person name="Zhao X."/>
            <person name="Zhong W.Y."/>
            <person name="Peng D.H."/>
            <person name="Ahmad S."/>
            <person name="Lan S."/>
            <person name="Zhang J.S."/>
            <person name="Tsai W.C."/>
            <person name="Van de Peer Y."/>
            <person name="Liu Z.J."/>
        </authorList>
    </citation>
    <scope>NUCLEOTIDE SEQUENCE</scope>
    <source>
        <strain evidence="10">CP</strain>
    </source>
</reference>
<gene>
    <name evidence="10" type="primary">MLO2</name>
    <name evidence="10" type="ORF">QJS10_CPA06g00352</name>
</gene>
<proteinExistence type="inferred from homology"/>
<feature type="compositionally biased region" description="Low complexity" evidence="8">
    <location>
        <begin position="126"/>
        <end position="137"/>
    </location>
</feature>
<evidence type="ECO:0000256" key="3">
    <source>
        <dbReference type="ARBA" id="ARBA00022692"/>
    </source>
</evidence>
<dbReference type="GO" id="GO:0006952">
    <property type="term" value="P:defense response"/>
    <property type="evidence" value="ECO:0007669"/>
    <property type="project" value="UniProtKB-KW"/>
</dbReference>
<evidence type="ECO:0000256" key="5">
    <source>
        <dbReference type="ARBA" id="ARBA00022989"/>
    </source>
</evidence>
<evidence type="ECO:0000313" key="11">
    <source>
        <dbReference type="Proteomes" id="UP001180020"/>
    </source>
</evidence>
<evidence type="ECO:0000256" key="1">
    <source>
        <dbReference type="ARBA" id="ARBA00004141"/>
    </source>
</evidence>
<comment type="subcellular location">
    <subcellularLocation>
        <location evidence="1">Membrane</location>
        <topology evidence="1">Multi-pass membrane protein</topology>
    </subcellularLocation>
</comment>
<accession>A0AAV9EN02</accession>
<feature type="region of interest" description="Disordered" evidence="8">
    <location>
        <begin position="111"/>
        <end position="146"/>
    </location>
</feature>
<evidence type="ECO:0000256" key="8">
    <source>
        <dbReference type="SAM" id="MobiDB-lite"/>
    </source>
</evidence>
<dbReference type="Proteomes" id="UP001180020">
    <property type="component" value="Unassembled WGS sequence"/>
</dbReference>
<name>A0AAV9EN02_ACOCL</name>
<dbReference type="PANTHER" id="PTHR31942">
    <property type="entry name" value="MLO-LIKE PROTEIN 1"/>
    <property type="match status" value="1"/>
</dbReference>
<dbReference type="PANTHER" id="PTHR31942:SF128">
    <property type="entry name" value="MLO-LIKE PROTEIN"/>
    <property type="match status" value="1"/>
</dbReference>
<dbReference type="AlphaFoldDB" id="A0AAV9EN02"/>
<dbReference type="Pfam" id="PF03094">
    <property type="entry name" value="Mlo"/>
    <property type="match status" value="1"/>
</dbReference>
<evidence type="ECO:0000313" key="10">
    <source>
        <dbReference type="EMBL" id="KAK1314461.1"/>
    </source>
</evidence>
<comment type="caution">
    <text evidence="10">The sequence shown here is derived from an EMBL/GenBank/DDBJ whole genome shotgun (WGS) entry which is preliminary data.</text>
</comment>
<feature type="transmembrane region" description="Helical" evidence="9">
    <location>
        <begin position="19"/>
        <end position="39"/>
    </location>
</feature>
<evidence type="ECO:0000256" key="4">
    <source>
        <dbReference type="ARBA" id="ARBA00022821"/>
    </source>
</evidence>
<feature type="compositionally biased region" description="Basic and acidic residues" evidence="8">
    <location>
        <begin position="111"/>
        <end position="123"/>
    </location>
</feature>
<keyword evidence="5 9" id="KW-1133">Transmembrane helix</keyword>
<dbReference type="InterPro" id="IPR004326">
    <property type="entry name" value="Mlo"/>
</dbReference>
<keyword evidence="4" id="KW-0611">Plant defense</keyword>
<keyword evidence="3 9" id="KW-0812">Transmembrane</keyword>